<dbReference type="InterPro" id="IPR011249">
    <property type="entry name" value="Metalloenz_LuxS/M16"/>
</dbReference>
<organism evidence="7">
    <name type="scientific">Magnetococcus massalia (strain MO-1)</name>
    <dbReference type="NCBI Taxonomy" id="451514"/>
    <lineage>
        <taxon>Bacteria</taxon>
        <taxon>Pseudomonadati</taxon>
        <taxon>Pseudomonadota</taxon>
        <taxon>Magnetococcia</taxon>
        <taxon>Magnetococcales</taxon>
        <taxon>Magnetococcaceae</taxon>
        <taxon>Magnetococcus</taxon>
    </lineage>
</organism>
<dbReference type="GO" id="GO:0006508">
    <property type="term" value="P:proteolysis"/>
    <property type="evidence" value="ECO:0007669"/>
    <property type="project" value="UniProtKB-KW"/>
</dbReference>
<dbReference type="AlphaFoldDB" id="A0A1S7LFV5"/>
<feature type="signal peptide" evidence="4">
    <location>
        <begin position="1"/>
        <end position="20"/>
    </location>
</feature>
<evidence type="ECO:0000313" key="7">
    <source>
        <dbReference type="EMBL" id="CRH04964.1"/>
    </source>
</evidence>
<dbReference type="GO" id="GO:0004222">
    <property type="term" value="F:metalloendopeptidase activity"/>
    <property type="evidence" value="ECO:0007669"/>
    <property type="project" value="InterPro"/>
</dbReference>
<keyword evidence="7" id="KW-0645">Protease</keyword>
<evidence type="ECO:0000259" key="5">
    <source>
        <dbReference type="Pfam" id="PF00675"/>
    </source>
</evidence>
<dbReference type="PANTHER" id="PTHR11851:SF49">
    <property type="entry name" value="MITOCHONDRIAL-PROCESSING PEPTIDASE SUBUNIT ALPHA"/>
    <property type="match status" value="1"/>
</dbReference>
<dbReference type="SUPFAM" id="SSF63411">
    <property type="entry name" value="LuxS/MPP-like metallohydrolase"/>
    <property type="match status" value="2"/>
</dbReference>
<dbReference type="EMBL" id="LO017727">
    <property type="protein sequence ID" value="CRH04964.1"/>
    <property type="molecule type" value="Genomic_DNA"/>
</dbReference>
<evidence type="ECO:0000256" key="1">
    <source>
        <dbReference type="ARBA" id="ARBA00001947"/>
    </source>
</evidence>
<reference evidence="7" key="1">
    <citation type="submission" date="2015-04" db="EMBL/GenBank/DDBJ databases">
        <authorList>
            <person name="Syromyatnikov M.Y."/>
            <person name="Popov V.N."/>
        </authorList>
    </citation>
    <scope>NUCLEOTIDE SEQUENCE</scope>
    <source>
        <strain evidence="7">MO-1</strain>
    </source>
</reference>
<name>A0A1S7LFV5_MAGMO</name>
<dbReference type="Pfam" id="PF00675">
    <property type="entry name" value="Peptidase_M16"/>
    <property type="match status" value="1"/>
</dbReference>
<sequence>MIKRMVILGAALLLSLSAQATEQQLPVHDRFKLANGLQVEVLQERRAPLVVTQVWYRVGSIDEQPGVTGISHILEHMMFQGTEKMAPEAYSKQIALHGGSDNAATSRDATYYYSKLAKQHLPLALELEADRMRNLRLSQQEYAPENKVVQEERRMRVESQPGARMMESFRKKLYGEHPYGRPIIGSMEDIQGIELADLRNWYEKFYAPNNAILVIAGDVEFAEVRRLVERTFGPLKANPAIQAPHNPPWQIERKRDLLDWPDEEVRRASWIATWLAPTLLTAEGREDAYALEVMAALLDQGSSSRLQQLVTGDGVAVSASAGYRMLGRGPSTVTLNAMPRRGVSMDQLEKAMMAEVTKLKTGLADARELRKVKNQLLAANIYARDSIHAMARFVGRLSSLGMDWAQYLTEAPGRIEAVTAEQIRDVAQRYLKEERPLIGILRPAEKKSVAKGEAS</sequence>
<dbReference type="GO" id="GO:0046872">
    <property type="term" value="F:metal ion binding"/>
    <property type="evidence" value="ECO:0007669"/>
    <property type="project" value="InterPro"/>
</dbReference>
<protein>
    <submittedName>
        <fullName evidence="7">Putative Zn-dependent protease</fullName>
    </submittedName>
</protein>
<keyword evidence="7" id="KW-0378">Hydrolase</keyword>
<comment type="cofactor">
    <cofactor evidence="1">
        <name>Zn(2+)</name>
        <dbReference type="ChEBI" id="CHEBI:29105"/>
    </cofactor>
</comment>
<feature type="domain" description="Peptidase M16 C-terminal" evidence="6">
    <location>
        <begin position="193"/>
        <end position="376"/>
    </location>
</feature>
<dbReference type="Gene3D" id="3.30.830.10">
    <property type="entry name" value="Metalloenzyme, LuxS/M16 peptidase-like"/>
    <property type="match status" value="2"/>
</dbReference>
<evidence type="ECO:0000256" key="2">
    <source>
        <dbReference type="ARBA" id="ARBA00007261"/>
    </source>
</evidence>
<accession>A0A1S7LFV5</accession>
<dbReference type="PROSITE" id="PS00143">
    <property type="entry name" value="INSULINASE"/>
    <property type="match status" value="1"/>
</dbReference>
<evidence type="ECO:0000259" key="6">
    <source>
        <dbReference type="Pfam" id="PF05193"/>
    </source>
</evidence>
<dbReference type="InterPro" id="IPR011765">
    <property type="entry name" value="Pept_M16_N"/>
</dbReference>
<proteinExistence type="inferred from homology"/>
<comment type="similarity">
    <text evidence="2 3">Belongs to the peptidase M16 family.</text>
</comment>
<dbReference type="PANTHER" id="PTHR11851">
    <property type="entry name" value="METALLOPROTEASE"/>
    <property type="match status" value="1"/>
</dbReference>
<evidence type="ECO:0000256" key="4">
    <source>
        <dbReference type="SAM" id="SignalP"/>
    </source>
</evidence>
<evidence type="ECO:0000256" key="3">
    <source>
        <dbReference type="RuleBase" id="RU004447"/>
    </source>
</evidence>
<keyword evidence="4" id="KW-0732">Signal</keyword>
<feature type="chain" id="PRO_5012503967" evidence="4">
    <location>
        <begin position="21"/>
        <end position="455"/>
    </location>
</feature>
<dbReference type="InterPro" id="IPR050361">
    <property type="entry name" value="MPP/UQCRC_Complex"/>
</dbReference>
<dbReference type="InterPro" id="IPR007863">
    <property type="entry name" value="Peptidase_M16_C"/>
</dbReference>
<dbReference type="Pfam" id="PF05193">
    <property type="entry name" value="Peptidase_M16_C"/>
    <property type="match status" value="1"/>
</dbReference>
<feature type="domain" description="Peptidase M16 N-terminal" evidence="5">
    <location>
        <begin position="47"/>
        <end position="185"/>
    </location>
</feature>
<gene>
    <name evidence="7" type="ORF">MAGMO_0763</name>
</gene>
<dbReference type="InterPro" id="IPR001431">
    <property type="entry name" value="Pept_M16_Zn_BS"/>
</dbReference>